<dbReference type="Proteomes" id="UP000828941">
    <property type="component" value="Chromosome 2"/>
</dbReference>
<name>A0ACB9PZV6_BAUVA</name>
<evidence type="ECO:0000313" key="2">
    <source>
        <dbReference type="Proteomes" id="UP000828941"/>
    </source>
</evidence>
<comment type="caution">
    <text evidence="1">The sequence shown here is derived from an EMBL/GenBank/DDBJ whole genome shotgun (WGS) entry which is preliminary data.</text>
</comment>
<protein>
    <submittedName>
        <fullName evidence="1">Uncharacterized protein</fullName>
    </submittedName>
</protein>
<accession>A0ACB9PZV6</accession>
<sequence>MERKVEAIQKPKRPSFFKLIPRLFVKKYRSIFSDKAVLEVFPRKTWTVDIVEEDVNKLYFKNGWRTFVKENSLQYGEFVIFKYEGNSTFKVKMYGFSCCDKAIEMGTHQYQNVNADKENHSERKSNAENGHKQKQEENSDSNCDRNQSEALKGENVSKRHEKEAEEQRKEDSKRGQEAEEKAKGVSNEAEPLKGSGDKRRIDQEAEEDVKDIIEIVSDSDGEIGDVGNRRRTKKKRRTIPSVIKEGSKQFKLKSPAFQVVLPPAYIKRNFLNVPIDFFKEHLQQKEQNVELHSSKGKWIVKLAPYSVRRSKYARLSKGWLNFVRDNKLKVGQTCVFELIRSNRPLFQVHVLENQ</sequence>
<reference evidence="1 2" key="1">
    <citation type="journal article" date="2022" name="DNA Res.">
        <title>Chromosomal-level genome assembly of the orchid tree Bauhinia variegata (Leguminosae; Cercidoideae) supports the allotetraploid origin hypothesis of Bauhinia.</title>
        <authorList>
            <person name="Zhong Y."/>
            <person name="Chen Y."/>
            <person name="Zheng D."/>
            <person name="Pang J."/>
            <person name="Liu Y."/>
            <person name="Luo S."/>
            <person name="Meng S."/>
            <person name="Qian L."/>
            <person name="Wei D."/>
            <person name="Dai S."/>
            <person name="Zhou R."/>
        </authorList>
    </citation>
    <scope>NUCLEOTIDE SEQUENCE [LARGE SCALE GENOMIC DNA]</scope>
    <source>
        <strain evidence="1">BV-YZ2020</strain>
    </source>
</reference>
<proteinExistence type="predicted"/>
<gene>
    <name evidence="1" type="ORF">L6164_002981</name>
</gene>
<dbReference type="EMBL" id="CM039427">
    <property type="protein sequence ID" value="KAI4354081.1"/>
    <property type="molecule type" value="Genomic_DNA"/>
</dbReference>
<organism evidence="1 2">
    <name type="scientific">Bauhinia variegata</name>
    <name type="common">Purple orchid tree</name>
    <name type="synonym">Phanera variegata</name>
    <dbReference type="NCBI Taxonomy" id="167791"/>
    <lineage>
        <taxon>Eukaryota</taxon>
        <taxon>Viridiplantae</taxon>
        <taxon>Streptophyta</taxon>
        <taxon>Embryophyta</taxon>
        <taxon>Tracheophyta</taxon>
        <taxon>Spermatophyta</taxon>
        <taxon>Magnoliopsida</taxon>
        <taxon>eudicotyledons</taxon>
        <taxon>Gunneridae</taxon>
        <taxon>Pentapetalae</taxon>
        <taxon>rosids</taxon>
        <taxon>fabids</taxon>
        <taxon>Fabales</taxon>
        <taxon>Fabaceae</taxon>
        <taxon>Cercidoideae</taxon>
        <taxon>Cercideae</taxon>
        <taxon>Bauhiniinae</taxon>
        <taxon>Bauhinia</taxon>
    </lineage>
</organism>
<keyword evidence="2" id="KW-1185">Reference proteome</keyword>
<evidence type="ECO:0000313" key="1">
    <source>
        <dbReference type="EMBL" id="KAI4354081.1"/>
    </source>
</evidence>